<evidence type="ECO:0000313" key="2">
    <source>
        <dbReference type="EMBL" id="GAA4399640.1"/>
    </source>
</evidence>
<comment type="caution">
    <text evidence="2">The sequence shown here is derived from an EMBL/GenBank/DDBJ whole genome shotgun (WGS) entry which is preliminary data.</text>
</comment>
<protein>
    <recommendedName>
        <fullName evidence="4">Anti-sigma factor</fullName>
    </recommendedName>
</protein>
<dbReference type="EMBL" id="BAABHB010000002">
    <property type="protein sequence ID" value="GAA4399640.1"/>
    <property type="molecule type" value="Genomic_DNA"/>
</dbReference>
<gene>
    <name evidence="2" type="ORF">GCM10023187_11830</name>
</gene>
<dbReference type="RefSeq" id="WP_345264923.1">
    <property type="nucleotide sequence ID" value="NZ_BAABHB010000002.1"/>
</dbReference>
<organism evidence="2 3">
    <name type="scientific">Nibrella viscosa</name>
    <dbReference type="NCBI Taxonomy" id="1084524"/>
    <lineage>
        <taxon>Bacteria</taxon>
        <taxon>Pseudomonadati</taxon>
        <taxon>Bacteroidota</taxon>
        <taxon>Cytophagia</taxon>
        <taxon>Cytophagales</taxon>
        <taxon>Spirosomataceae</taxon>
        <taxon>Nibrella</taxon>
    </lineage>
</organism>
<feature type="transmembrane region" description="Helical" evidence="1">
    <location>
        <begin position="85"/>
        <end position="104"/>
    </location>
</feature>
<evidence type="ECO:0000313" key="3">
    <source>
        <dbReference type="Proteomes" id="UP001500936"/>
    </source>
</evidence>
<keyword evidence="3" id="KW-1185">Reference proteome</keyword>
<keyword evidence="1" id="KW-1133">Transmembrane helix</keyword>
<evidence type="ECO:0008006" key="4">
    <source>
        <dbReference type="Google" id="ProtNLM"/>
    </source>
</evidence>
<dbReference type="Proteomes" id="UP001500936">
    <property type="component" value="Unassembled WGS sequence"/>
</dbReference>
<proteinExistence type="predicted"/>
<sequence length="227" mass="25856">MSDKNLTERIDDYLSDALSAADRRAFEQQMQTDPVLQEEVELQRALIAQLRIRGAGNLKAQMRQWETESAGEAARVRPLWPGRRIIWLAASVVAVLSLGIWIWTVQRGTPGDEMAVQSKPPTTGEPVPSAGRVIRLPVETADRNGLGYAGDEPDRDSIWVRLLSNPAYPAHYRFTDSLYLYLSAYRPEQDQLRLRYDARNNAYHLSINDSVTYNLEKGFQRIRPLMK</sequence>
<accession>A0ABP8K3J7</accession>
<name>A0ABP8K3J7_9BACT</name>
<reference evidence="3" key="1">
    <citation type="journal article" date="2019" name="Int. J. Syst. Evol. Microbiol.">
        <title>The Global Catalogue of Microorganisms (GCM) 10K type strain sequencing project: providing services to taxonomists for standard genome sequencing and annotation.</title>
        <authorList>
            <consortium name="The Broad Institute Genomics Platform"/>
            <consortium name="The Broad Institute Genome Sequencing Center for Infectious Disease"/>
            <person name="Wu L."/>
            <person name="Ma J."/>
        </authorList>
    </citation>
    <scope>NUCLEOTIDE SEQUENCE [LARGE SCALE GENOMIC DNA]</scope>
    <source>
        <strain evidence="3">JCM 17925</strain>
    </source>
</reference>
<keyword evidence="1" id="KW-0812">Transmembrane</keyword>
<keyword evidence="1" id="KW-0472">Membrane</keyword>
<evidence type="ECO:0000256" key="1">
    <source>
        <dbReference type="SAM" id="Phobius"/>
    </source>
</evidence>